<feature type="domain" description="PABS" evidence="5">
    <location>
        <begin position="1"/>
        <end position="149"/>
    </location>
</feature>
<sequence length="217" mass="24626">MGGGEGSVAREVLRHKSMEKIIMCDIDQEVVDFCNKHLTANHEAFRNKKAELEQRQEKFDIIVGDLADPVEGGPCYQLYTKSFYENILKPKIDDTGIFVTQVGPAGVFTHKEDFSSIYNTIKQVFKYVLAYTNYVPSFADTWGWVMASDQPFCLDAGKMDKKIVERIEGELLYLSGSSFFSSTILNNTITKTLKNESHVYTEDDARFIYGHGVAFRN</sequence>
<gene>
    <name evidence="6" type="ORF">T459_21473</name>
</gene>
<dbReference type="InterPro" id="IPR030374">
    <property type="entry name" value="PABS"/>
</dbReference>
<reference evidence="6 7" key="1">
    <citation type="journal article" date="2014" name="Nat. Genet.">
        <title>Genome sequence of the hot pepper provides insights into the evolution of pungency in Capsicum species.</title>
        <authorList>
            <person name="Kim S."/>
            <person name="Park M."/>
            <person name="Yeom S.I."/>
            <person name="Kim Y.M."/>
            <person name="Lee J.M."/>
            <person name="Lee H.A."/>
            <person name="Seo E."/>
            <person name="Choi J."/>
            <person name="Cheong K."/>
            <person name="Kim K.T."/>
            <person name="Jung K."/>
            <person name="Lee G.W."/>
            <person name="Oh S.K."/>
            <person name="Bae C."/>
            <person name="Kim S.B."/>
            <person name="Lee H.Y."/>
            <person name="Kim S.Y."/>
            <person name="Kim M.S."/>
            <person name="Kang B.C."/>
            <person name="Jo Y.D."/>
            <person name="Yang H.B."/>
            <person name="Jeong H.J."/>
            <person name="Kang W.H."/>
            <person name="Kwon J.K."/>
            <person name="Shin C."/>
            <person name="Lim J.Y."/>
            <person name="Park J.H."/>
            <person name="Huh J.H."/>
            <person name="Kim J.S."/>
            <person name="Kim B.D."/>
            <person name="Cohen O."/>
            <person name="Paran I."/>
            <person name="Suh M.C."/>
            <person name="Lee S.B."/>
            <person name="Kim Y.K."/>
            <person name="Shin Y."/>
            <person name="Noh S.J."/>
            <person name="Park J."/>
            <person name="Seo Y.S."/>
            <person name="Kwon S.Y."/>
            <person name="Kim H.A."/>
            <person name="Park J.M."/>
            <person name="Kim H.J."/>
            <person name="Choi S.B."/>
            <person name="Bosland P.W."/>
            <person name="Reeves G."/>
            <person name="Jo S.H."/>
            <person name="Lee B.W."/>
            <person name="Cho H.T."/>
            <person name="Choi H.S."/>
            <person name="Lee M.S."/>
            <person name="Yu Y."/>
            <person name="Do Choi Y."/>
            <person name="Park B.S."/>
            <person name="van Deynze A."/>
            <person name="Ashrafi H."/>
            <person name="Hill T."/>
            <person name="Kim W.T."/>
            <person name="Pai H.S."/>
            <person name="Ahn H.K."/>
            <person name="Yeam I."/>
            <person name="Giovannoni J.J."/>
            <person name="Rose J.K."/>
            <person name="Sorensen I."/>
            <person name="Lee S.J."/>
            <person name="Kim R.W."/>
            <person name="Choi I.Y."/>
            <person name="Choi B.S."/>
            <person name="Lim J.S."/>
            <person name="Lee Y.H."/>
            <person name="Choi D."/>
        </authorList>
    </citation>
    <scope>NUCLEOTIDE SEQUENCE [LARGE SCALE GENOMIC DNA]</scope>
    <source>
        <strain evidence="7">cv. CM334</strain>
    </source>
</reference>
<dbReference type="Proteomes" id="UP000222542">
    <property type="component" value="Unassembled WGS sequence"/>
</dbReference>
<keyword evidence="2 4" id="KW-0808">Transferase</keyword>
<protein>
    <submittedName>
        <fullName evidence="6">Thermospermine synthase ACAULIS5</fullName>
    </submittedName>
</protein>
<keyword evidence="3 4" id="KW-0620">Polyamine biosynthesis</keyword>
<evidence type="ECO:0000313" key="7">
    <source>
        <dbReference type="Proteomes" id="UP000222542"/>
    </source>
</evidence>
<name>A0A2G2YWS5_CAPAN</name>
<dbReference type="GO" id="GO:0006596">
    <property type="term" value="P:polyamine biosynthetic process"/>
    <property type="evidence" value="ECO:0000318"/>
    <property type="project" value="GO_Central"/>
</dbReference>
<dbReference type="SMR" id="A0A2G2YWS5"/>
<evidence type="ECO:0000256" key="1">
    <source>
        <dbReference type="ARBA" id="ARBA00007867"/>
    </source>
</evidence>
<dbReference type="Pfam" id="PF01564">
    <property type="entry name" value="Spermine_synth"/>
    <property type="match status" value="1"/>
</dbReference>
<keyword evidence="7" id="KW-1185">Reference proteome</keyword>
<comment type="caution">
    <text evidence="6">The sequence shown here is derived from an EMBL/GenBank/DDBJ whole genome shotgun (WGS) entry which is preliminary data.</text>
</comment>
<accession>A0A2G2YWS5</accession>
<dbReference type="GO" id="GO:0010487">
    <property type="term" value="F:thermospermine synthase activity"/>
    <property type="evidence" value="ECO:0000318"/>
    <property type="project" value="GO_Central"/>
</dbReference>
<evidence type="ECO:0000313" key="6">
    <source>
        <dbReference type="EMBL" id="PHT74196.1"/>
    </source>
</evidence>
<organism evidence="6 7">
    <name type="scientific">Capsicum annuum</name>
    <name type="common">Capsicum pepper</name>
    <dbReference type="NCBI Taxonomy" id="4072"/>
    <lineage>
        <taxon>Eukaryota</taxon>
        <taxon>Viridiplantae</taxon>
        <taxon>Streptophyta</taxon>
        <taxon>Embryophyta</taxon>
        <taxon>Tracheophyta</taxon>
        <taxon>Spermatophyta</taxon>
        <taxon>Magnoliopsida</taxon>
        <taxon>eudicotyledons</taxon>
        <taxon>Gunneridae</taxon>
        <taxon>Pentapetalae</taxon>
        <taxon>asterids</taxon>
        <taxon>lamiids</taxon>
        <taxon>Solanales</taxon>
        <taxon>Solanaceae</taxon>
        <taxon>Solanoideae</taxon>
        <taxon>Capsiceae</taxon>
        <taxon>Capsicum</taxon>
    </lineage>
</organism>
<dbReference type="EMBL" id="AYRZ02000008">
    <property type="protein sequence ID" value="PHT74196.1"/>
    <property type="molecule type" value="Genomic_DNA"/>
</dbReference>
<dbReference type="AlphaFoldDB" id="A0A2G2YWS5"/>
<evidence type="ECO:0000256" key="3">
    <source>
        <dbReference type="ARBA" id="ARBA00023115"/>
    </source>
</evidence>
<proteinExistence type="inferred from homology"/>
<evidence type="ECO:0000256" key="2">
    <source>
        <dbReference type="ARBA" id="ARBA00022679"/>
    </source>
</evidence>
<dbReference type="PANTHER" id="PTHR43317:SF1">
    <property type="entry name" value="THERMOSPERMINE SYNTHASE ACAULIS5"/>
    <property type="match status" value="1"/>
</dbReference>
<evidence type="ECO:0000259" key="5">
    <source>
        <dbReference type="PROSITE" id="PS51006"/>
    </source>
</evidence>
<dbReference type="Gene3D" id="3.40.50.150">
    <property type="entry name" value="Vaccinia Virus protein VP39"/>
    <property type="match status" value="1"/>
</dbReference>
<reference evidence="6 7" key="2">
    <citation type="journal article" date="2017" name="Genome Biol.">
        <title>New reference genome sequences of hot pepper reveal the massive evolution of plant disease-resistance genes by retroduplication.</title>
        <authorList>
            <person name="Kim S."/>
            <person name="Park J."/>
            <person name="Yeom S.I."/>
            <person name="Kim Y.M."/>
            <person name="Seo E."/>
            <person name="Kim K.T."/>
            <person name="Kim M.S."/>
            <person name="Lee J.M."/>
            <person name="Cheong K."/>
            <person name="Shin H.S."/>
            <person name="Kim S.B."/>
            <person name="Han K."/>
            <person name="Lee J."/>
            <person name="Park M."/>
            <person name="Lee H.A."/>
            <person name="Lee H.Y."/>
            <person name="Lee Y."/>
            <person name="Oh S."/>
            <person name="Lee J.H."/>
            <person name="Choi E."/>
            <person name="Choi E."/>
            <person name="Lee S.E."/>
            <person name="Jeon J."/>
            <person name="Kim H."/>
            <person name="Choi G."/>
            <person name="Song H."/>
            <person name="Lee J."/>
            <person name="Lee S.C."/>
            <person name="Kwon J.K."/>
            <person name="Lee H.Y."/>
            <person name="Koo N."/>
            <person name="Hong Y."/>
            <person name="Kim R.W."/>
            <person name="Kang W.H."/>
            <person name="Huh J.H."/>
            <person name="Kang B.C."/>
            <person name="Yang T.J."/>
            <person name="Lee Y.H."/>
            <person name="Bennetzen J.L."/>
            <person name="Choi D."/>
        </authorList>
    </citation>
    <scope>NUCLEOTIDE SEQUENCE [LARGE SCALE GENOMIC DNA]</scope>
    <source>
        <strain evidence="7">cv. CM334</strain>
    </source>
</reference>
<comment type="similarity">
    <text evidence="1">Belongs to the spermidine/spermine synthase family.</text>
</comment>
<dbReference type="STRING" id="4072.A0A2G2YWS5"/>
<dbReference type="PROSITE" id="PS51006">
    <property type="entry name" value="PABS_2"/>
    <property type="match status" value="1"/>
</dbReference>
<evidence type="ECO:0000256" key="4">
    <source>
        <dbReference type="PROSITE-ProRule" id="PRU00354"/>
    </source>
</evidence>
<dbReference type="FunFam" id="3.40.50.150:FF:000088">
    <property type="entry name" value="Polyamine aminopropyltransferase"/>
    <property type="match status" value="1"/>
</dbReference>
<dbReference type="InterPro" id="IPR029063">
    <property type="entry name" value="SAM-dependent_MTases_sf"/>
</dbReference>
<dbReference type="PANTHER" id="PTHR43317">
    <property type="entry name" value="THERMOSPERMINE SYNTHASE ACAULIS5"/>
    <property type="match status" value="1"/>
</dbReference>
<dbReference type="SUPFAM" id="SSF53335">
    <property type="entry name" value="S-adenosyl-L-methionine-dependent methyltransferases"/>
    <property type="match status" value="1"/>
</dbReference>
<dbReference type="Gramene" id="PHT74196">
    <property type="protein sequence ID" value="PHT74196"/>
    <property type="gene ID" value="T459_21473"/>
</dbReference>
<feature type="active site" description="Proton acceptor" evidence="4">
    <location>
        <position position="65"/>
    </location>
</feature>